<organism evidence="1 2">
    <name type="scientific">Streptomyces gardneri</name>
    <dbReference type="NCBI Taxonomy" id="66892"/>
    <lineage>
        <taxon>Bacteria</taxon>
        <taxon>Bacillati</taxon>
        <taxon>Actinomycetota</taxon>
        <taxon>Actinomycetes</taxon>
        <taxon>Kitasatosporales</taxon>
        <taxon>Streptomycetaceae</taxon>
        <taxon>Streptomyces</taxon>
    </lineage>
</organism>
<reference evidence="1 2" key="1">
    <citation type="submission" date="2019-06" db="EMBL/GenBank/DDBJ databases">
        <title>Whole genome shotgun sequence of Streptomyces gardneri NBRC 12865.</title>
        <authorList>
            <person name="Hosoyama A."/>
            <person name="Uohara A."/>
            <person name="Ohji S."/>
            <person name="Ichikawa N."/>
        </authorList>
    </citation>
    <scope>NUCLEOTIDE SEQUENCE [LARGE SCALE GENOMIC DNA]</scope>
    <source>
        <strain evidence="1 2">NBRC 12865</strain>
    </source>
</reference>
<accession>A0A4Y3RHY4</accession>
<sequence length="133" mass="14267">MVIGMPPLLPGPAGAAVHARALRDRPETYVDAPAVLVAAYPPGSGRVVRREAVRPVYAAVVAEIGEPTLYGGSAAGPSVRWHTGSHVVLLAGGPQCFYRGEVEPRLRPVREPVDLRRDREPVGVMVWNMPLSE</sequence>
<gene>
    <name evidence="1" type="ORF">SGA01_28700</name>
</gene>
<name>A0A4Y3RHY4_9ACTN</name>
<evidence type="ECO:0000313" key="2">
    <source>
        <dbReference type="Proteomes" id="UP000315226"/>
    </source>
</evidence>
<keyword evidence="2" id="KW-1185">Reference proteome</keyword>
<evidence type="ECO:0000313" key="1">
    <source>
        <dbReference type="EMBL" id="GEB57265.1"/>
    </source>
</evidence>
<dbReference type="Proteomes" id="UP000315226">
    <property type="component" value="Unassembled WGS sequence"/>
</dbReference>
<proteinExistence type="predicted"/>
<dbReference type="AlphaFoldDB" id="A0A4Y3RHY4"/>
<protein>
    <submittedName>
        <fullName evidence="1">Uncharacterized protein</fullName>
    </submittedName>
</protein>
<dbReference type="EMBL" id="BJMN01000016">
    <property type="protein sequence ID" value="GEB57265.1"/>
    <property type="molecule type" value="Genomic_DNA"/>
</dbReference>
<comment type="caution">
    <text evidence="1">The sequence shown here is derived from an EMBL/GenBank/DDBJ whole genome shotgun (WGS) entry which is preliminary data.</text>
</comment>